<keyword evidence="3" id="KW-0282">Flagellum</keyword>
<keyword evidence="3" id="KW-0966">Cell projection</keyword>
<dbReference type="EMBL" id="JABZRB010000052">
    <property type="protein sequence ID" value="MBF1304815.1"/>
    <property type="molecule type" value="Genomic_DNA"/>
</dbReference>
<dbReference type="InterPro" id="IPR002371">
    <property type="entry name" value="FlgK"/>
</dbReference>
<proteinExistence type="inferred from homology"/>
<dbReference type="InterPro" id="IPR010930">
    <property type="entry name" value="Flg_bb/hook_C_dom"/>
</dbReference>
<dbReference type="PANTHER" id="PTHR30033">
    <property type="entry name" value="FLAGELLAR HOOK-ASSOCIATED PROTEIN 1"/>
    <property type="match status" value="1"/>
</dbReference>
<dbReference type="GO" id="GO:0005198">
    <property type="term" value="F:structural molecule activity"/>
    <property type="evidence" value="ECO:0007669"/>
    <property type="project" value="InterPro"/>
</dbReference>
<evidence type="ECO:0000259" key="2">
    <source>
        <dbReference type="Pfam" id="PF06429"/>
    </source>
</evidence>
<feature type="non-terminal residue" evidence="3">
    <location>
        <position position="1"/>
    </location>
</feature>
<dbReference type="PANTHER" id="PTHR30033:SF2">
    <property type="entry name" value="FLAGELLAR HOOK PROTEIN"/>
    <property type="match status" value="1"/>
</dbReference>
<dbReference type="GO" id="GO:0044780">
    <property type="term" value="P:bacterial-type flagellum assembly"/>
    <property type="evidence" value="ECO:0007669"/>
    <property type="project" value="InterPro"/>
</dbReference>
<feature type="domain" description="Flagellar basal-body/hook protein C-terminal" evidence="2">
    <location>
        <begin position="1"/>
        <end position="39"/>
    </location>
</feature>
<comment type="caution">
    <text evidence="3">The sequence shown here is derived from an EMBL/GenBank/DDBJ whole genome shotgun (WGS) entry which is preliminary data.</text>
</comment>
<comment type="similarity">
    <text evidence="1">Belongs to the flagella basal body rod proteins family.</text>
</comment>
<gene>
    <name evidence="3" type="ORF">HXM91_02955</name>
</gene>
<accession>A0A930DXQ3</accession>
<keyword evidence="3" id="KW-0969">Cilium</keyword>
<reference evidence="3" key="1">
    <citation type="submission" date="2020-04" db="EMBL/GenBank/DDBJ databases">
        <title>Deep metagenomics examines the oral microbiome during advanced dental caries in children, revealing novel taxa and co-occurrences with host molecules.</title>
        <authorList>
            <person name="Baker J.L."/>
            <person name="Morton J.T."/>
            <person name="Dinis M."/>
            <person name="Alvarez R."/>
            <person name="Tran N.C."/>
            <person name="Knight R."/>
            <person name="Edlund A."/>
        </authorList>
    </citation>
    <scope>NUCLEOTIDE SEQUENCE</scope>
    <source>
        <strain evidence="3">JCVI_48_bin.5</strain>
    </source>
</reference>
<organism evidence="3 4">
    <name type="scientific">Oribacterium sinus</name>
    <dbReference type="NCBI Taxonomy" id="237576"/>
    <lineage>
        <taxon>Bacteria</taxon>
        <taxon>Bacillati</taxon>
        <taxon>Bacillota</taxon>
        <taxon>Clostridia</taxon>
        <taxon>Lachnospirales</taxon>
        <taxon>Lachnospiraceae</taxon>
        <taxon>Oribacterium</taxon>
    </lineage>
</organism>
<evidence type="ECO:0000313" key="4">
    <source>
        <dbReference type="Proteomes" id="UP000780721"/>
    </source>
</evidence>
<dbReference type="Proteomes" id="UP000780721">
    <property type="component" value="Unassembled WGS sequence"/>
</dbReference>
<evidence type="ECO:0000256" key="1">
    <source>
        <dbReference type="ARBA" id="ARBA00009677"/>
    </source>
</evidence>
<dbReference type="GO" id="GO:0009424">
    <property type="term" value="C:bacterial-type flagellum hook"/>
    <property type="evidence" value="ECO:0007669"/>
    <property type="project" value="InterPro"/>
</dbReference>
<dbReference type="Pfam" id="PF06429">
    <property type="entry name" value="Flg_bbr_C"/>
    <property type="match status" value="1"/>
</dbReference>
<evidence type="ECO:0000313" key="3">
    <source>
        <dbReference type="EMBL" id="MBF1304815.1"/>
    </source>
</evidence>
<dbReference type="AlphaFoldDB" id="A0A930DXQ3"/>
<protein>
    <submittedName>
        <fullName evidence="3">Flagellar hook-basal body protein</fullName>
    </submittedName>
</protein>
<sequence>SNVDLAKEFSDMITTQRGFQANSKIITVSDEVLQELVNMKR</sequence>
<name>A0A930DXQ3_9FIRM</name>